<protein>
    <submittedName>
        <fullName evidence="2">Uncharacterized protein</fullName>
    </submittedName>
</protein>
<feature type="compositionally biased region" description="Basic and acidic residues" evidence="1">
    <location>
        <begin position="29"/>
        <end position="50"/>
    </location>
</feature>
<evidence type="ECO:0000313" key="3">
    <source>
        <dbReference type="Proteomes" id="UP000244089"/>
    </source>
</evidence>
<reference evidence="2 3" key="1">
    <citation type="submission" date="2018-04" db="EMBL/GenBank/DDBJ databases">
        <title>Subsurface microbial communities from deep shales in Ohio and West Virginia, USA.</title>
        <authorList>
            <person name="Wrighton K."/>
        </authorList>
    </citation>
    <scope>NUCLEOTIDE SEQUENCE [LARGE SCALE GENOMIC DNA]</scope>
    <source>
        <strain evidence="2 3">WC1</strain>
    </source>
</reference>
<comment type="caution">
    <text evidence="2">The sequence shown here is derived from an EMBL/GenBank/DDBJ whole genome shotgun (WGS) entry which is preliminary data.</text>
</comment>
<dbReference type="Proteomes" id="UP000244089">
    <property type="component" value="Unassembled WGS sequence"/>
</dbReference>
<dbReference type="EMBL" id="QAXS01000059">
    <property type="protein sequence ID" value="PTV92985.1"/>
    <property type="molecule type" value="Genomic_DNA"/>
</dbReference>
<gene>
    <name evidence="2" type="ORF">C8C76_1597</name>
</gene>
<proteinExistence type="predicted"/>
<accession>A0A2T5RF69</accession>
<organism evidence="2 3">
    <name type="scientific">Halanaerobium saccharolyticum</name>
    <dbReference type="NCBI Taxonomy" id="43595"/>
    <lineage>
        <taxon>Bacteria</taxon>
        <taxon>Bacillati</taxon>
        <taxon>Bacillota</taxon>
        <taxon>Clostridia</taxon>
        <taxon>Halanaerobiales</taxon>
        <taxon>Halanaerobiaceae</taxon>
        <taxon>Halanaerobium</taxon>
    </lineage>
</organism>
<evidence type="ECO:0000313" key="2">
    <source>
        <dbReference type="EMBL" id="PTV92985.1"/>
    </source>
</evidence>
<feature type="region of interest" description="Disordered" evidence="1">
    <location>
        <begin position="1"/>
        <end position="72"/>
    </location>
</feature>
<name>A0A2T5RF69_9FIRM</name>
<dbReference type="RefSeq" id="WP_108142850.1">
    <property type="nucleotide sequence ID" value="NZ_QAXS01000059.1"/>
</dbReference>
<dbReference type="AlphaFoldDB" id="A0A2T5RF69"/>
<dbReference type="OrthoDB" id="9993677at2"/>
<evidence type="ECO:0000256" key="1">
    <source>
        <dbReference type="SAM" id="MobiDB-lite"/>
    </source>
</evidence>
<sequence length="152" mass="17832">MSKKKNRLGSSEEILSKIGSRMSSQNSKKKTEDENKNDNSSDKNEEKNNDQQENSSNDEKKETEAVNNSWLDEQKPYRSSFIVKPDMEDNFEDCKRKFRKELRMNLSKQNAIELGWLLLKKLDKEYFSEVKRVSSPDDDLVESLKKIIKEFA</sequence>